<dbReference type="InterPro" id="IPR013525">
    <property type="entry name" value="ABC2_TM"/>
</dbReference>
<organism evidence="11 12">
    <name type="scientific">Burkholderia pseudomultivorans</name>
    <dbReference type="NCBI Taxonomy" id="1207504"/>
    <lineage>
        <taxon>Bacteria</taxon>
        <taxon>Pseudomonadati</taxon>
        <taxon>Pseudomonadota</taxon>
        <taxon>Betaproteobacteria</taxon>
        <taxon>Burkholderiales</taxon>
        <taxon>Burkholderiaceae</taxon>
        <taxon>Burkholderia</taxon>
        <taxon>Burkholderia cepacia complex</taxon>
    </lineage>
</organism>
<dbReference type="PIRSF" id="PIRSF006648">
    <property type="entry name" value="DrrB"/>
    <property type="match status" value="1"/>
</dbReference>
<accession>A0A132F6X5</accession>
<protein>
    <recommendedName>
        <fullName evidence="9">Transport permease protein</fullName>
    </recommendedName>
</protein>
<evidence type="ECO:0000256" key="1">
    <source>
        <dbReference type="ARBA" id="ARBA00004429"/>
    </source>
</evidence>
<dbReference type="GO" id="GO:0043190">
    <property type="term" value="C:ATP-binding cassette (ABC) transporter complex"/>
    <property type="evidence" value="ECO:0007669"/>
    <property type="project" value="InterPro"/>
</dbReference>
<feature type="domain" description="ABC transmembrane type-2" evidence="10">
    <location>
        <begin position="38"/>
        <end position="261"/>
    </location>
</feature>
<evidence type="ECO:0000313" key="11">
    <source>
        <dbReference type="EMBL" id="KWF70763.1"/>
    </source>
</evidence>
<name>A0A132F6X5_9BURK</name>
<dbReference type="PANTHER" id="PTHR30413">
    <property type="entry name" value="INNER MEMBRANE TRANSPORT PERMEASE"/>
    <property type="match status" value="1"/>
</dbReference>
<feature type="transmembrane region" description="Helical" evidence="9">
    <location>
        <begin position="239"/>
        <end position="258"/>
    </location>
</feature>
<evidence type="ECO:0000256" key="8">
    <source>
        <dbReference type="ARBA" id="ARBA00023136"/>
    </source>
</evidence>
<evidence type="ECO:0000259" key="10">
    <source>
        <dbReference type="PROSITE" id="PS51012"/>
    </source>
</evidence>
<proteinExistence type="inferred from homology"/>
<keyword evidence="6 9" id="KW-0812">Transmembrane</keyword>
<feature type="transmembrane region" description="Helical" evidence="9">
    <location>
        <begin position="114"/>
        <end position="138"/>
    </location>
</feature>
<evidence type="ECO:0000313" key="12">
    <source>
        <dbReference type="Proteomes" id="UP000061512"/>
    </source>
</evidence>
<comment type="similarity">
    <text evidence="2 9">Belongs to the ABC-2 integral membrane protein family.</text>
</comment>
<feature type="transmembrane region" description="Helical" evidence="9">
    <location>
        <begin position="183"/>
        <end position="202"/>
    </location>
</feature>
<dbReference type="Pfam" id="PF01061">
    <property type="entry name" value="ABC2_membrane"/>
    <property type="match status" value="1"/>
</dbReference>
<dbReference type="Proteomes" id="UP000061512">
    <property type="component" value="Unassembled WGS sequence"/>
</dbReference>
<evidence type="ECO:0000256" key="7">
    <source>
        <dbReference type="ARBA" id="ARBA00022989"/>
    </source>
</evidence>
<keyword evidence="4 9" id="KW-1003">Cell membrane</keyword>
<dbReference type="EMBL" id="LPJX01000012">
    <property type="protein sequence ID" value="KWF70763.1"/>
    <property type="molecule type" value="Genomic_DNA"/>
</dbReference>
<dbReference type="InterPro" id="IPR000412">
    <property type="entry name" value="ABC_2_transport"/>
</dbReference>
<keyword evidence="7 9" id="KW-1133">Transmembrane helix</keyword>
<comment type="caution">
    <text evidence="11">The sequence shown here is derived from an EMBL/GenBank/DDBJ whole genome shotgun (WGS) entry which is preliminary data.</text>
</comment>
<dbReference type="PRINTS" id="PR00164">
    <property type="entry name" value="ABC2TRNSPORT"/>
</dbReference>
<dbReference type="PANTHER" id="PTHR30413:SF8">
    <property type="entry name" value="TRANSPORT PERMEASE PROTEIN"/>
    <property type="match status" value="1"/>
</dbReference>
<feature type="transmembrane region" description="Helical" evidence="9">
    <location>
        <begin position="150"/>
        <end position="171"/>
    </location>
</feature>
<evidence type="ECO:0000256" key="2">
    <source>
        <dbReference type="ARBA" id="ARBA00007783"/>
    </source>
</evidence>
<keyword evidence="8 9" id="KW-0472">Membrane</keyword>
<evidence type="ECO:0000256" key="9">
    <source>
        <dbReference type="RuleBase" id="RU361157"/>
    </source>
</evidence>
<evidence type="ECO:0000256" key="3">
    <source>
        <dbReference type="ARBA" id="ARBA00022448"/>
    </source>
</evidence>
<keyword evidence="5" id="KW-0997">Cell inner membrane</keyword>
<comment type="subcellular location">
    <subcellularLocation>
        <location evidence="1 9">Cell inner membrane</location>
        <topology evidence="1 9">Multi-pass membrane protein</topology>
    </subcellularLocation>
</comment>
<dbReference type="PROSITE" id="PS51012">
    <property type="entry name" value="ABC_TM2"/>
    <property type="match status" value="1"/>
</dbReference>
<feature type="transmembrane region" description="Helical" evidence="9">
    <location>
        <begin position="71"/>
        <end position="93"/>
    </location>
</feature>
<dbReference type="AlphaFoldDB" id="A0A132F6X5"/>
<feature type="transmembrane region" description="Helical" evidence="9">
    <location>
        <begin position="39"/>
        <end position="59"/>
    </location>
</feature>
<dbReference type="GO" id="GO:0015920">
    <property type="term" value="P:lipopolysaccharide transport"/>
    <property type="evidence" value="ECO:0007669"/>
    <property type="project" value="TreeGrafter"/>
</dbReference>
<dbReference type="InterPro" id="IPR047817">
    <property type="entry name" value="ABC2_TM_bact-type"/>
</dbReference>
<dbReference type="RefSeq" id="WP_060296785.1">
    <property type="nucleotide sequence ID" value="NZ_LPJX01000012.1"/>
</dbReference>
<gene>
    <name evidence="11" type="ORF">WT57_09770</name>
</gene>
<sequence length="270" mass="30929">MKLESPFKANRSSLQIVRSVLFALFMREMQTRFGARRMGFVWVVFEPLAILVVILVFHAALHTAPMRGIDFVMFLFSGIAPFHMMRNIAWRLTDSIQANQGLFSYRQVMPFDTFVARLIVELCTYSCAYFIICFFLGFWLKHDVLINDPLAWLGALGVGILLSFAFGMAFAMIGNSIPNSSRICKLSFIPLYVTSGVFFPIWNLPHEKMYLFALNPYVGIIDGIRSATFQNYPVTKGVGIEYSIFFALALLFVVMMMYRRQRQTLRAPKV</sequence>
<evidence type="ECO:0000256" key="6">
    <source>
        <dbReference type="ARBA" id="ARBA00022692"/>
    </source>
</evidence>
<dbReference type="GO" id="GO:0140359">
    <property type="term" value="F:ABC-type transporter activity"/>
    <property type="evidence" value="ECO:0007669"/>
    <property type="project" value="InterPro"/>
</dbReference>
<keyword evidence="3 9" id="KW-0813">Transport</keyword>
<reference evidence="11 12" key="1">
    <citation type="submission" date="2015-11" db="EMBL/GenBank/DDBJ databases">
        <title>Expanding the genomic diversity of Burkholderia species for the development of highly accurate diagnostics.</title>
        <authorList>
            <person name="Sahl J."/>
            <person name="Keim P."/>
            <person name="Wagner D."/>
        </authorList>
    </citation>
    <scope>NUCLEOTIDE SEQUENCE [LARGE SCALE GENOMIC DNA]</scope>
    <source>
        <strain evidence="11 12">MSMB574WGS</strain>
    </source>
</reference>
<evidence type="ECO:0000256" key="5">
    <source>
        <dbReference type="ARBA" id="ARBA00022519"/>
    </source>
</evidence>
<evidence type="ECO:0000256" key="4">
    <source>
        <dbReference type="ARBA" id="ARBA00022475"/>
    </source>
</evidence>